<keyword evidence="1" id="KW-1133">Transmembrane helix</keyword>
<feature type="transmembrane region" description="Helical" evidence="1">
    <location>
        <begin position="146"/>
        <end position="171"/>
    </location>
</feature>
<dbReference type="Pfam" id="PF03778">
    <property type="entry name" value="DUF321"/>
    <property type="match status" value="4"/>
</dbReference>
<keyword evidence="1" id="KW-0472">Membrane</keyword>
<dbReference type="Proteomes" id="UP000694005">
    <property type="component" value="Chromosome A06"/>
</dbReference>
<reference evidence="3" key="1">
    <citation type="submission" date="2018-11" db="EMBL/GenBank/DDBJ databases">
        <authorList>
            <consortium name="Genoscope - CEA"/>
            <person name="William W."/>
        </authorList>
    </citation>
    <scope>NUCLEOTIDE SEQUENCE</scope>
</reference>
<dbReference type="EMBL" id="LR031569">
    <property type="protein sequence ID" value="VDC66362.1"/>
    <property type="molecule type" value="Genomic_DNA"/>
</dbReference>
<dbReference type="Gramene" id="A06p19020.2_BraZ1">
    <property type="protein sequence ID" value="A06p19020.2_BraZ1.CDS"/>
    <property type="gene ID" value="A06g19020.2_BraZ1"/>
</dbReference>
<keyword evidence="1" id="KW-0812">Transmembrane</keyword>
<dbReference type="EMBL" id="LS974622">
    <property type="protein sequence ID" value="CAG7869662.1"/>
    <property type="molecule type" value="Genomic_DNA"/>
</dbReference>
<name>A0A3P5YF36_BRACM</name>
<proteinExistence type="predicted"/>
<evidence type="ECO:0000313" key="3">
    <source>
        <dbReference type="EMBL" id="VDC66362.1"/>
    </source>
</evidence>
<gene>
    <name evidence="3" type="ORF">BRAA06T24902Z</name>
    <name evidence="2" type="ORF">BRAPAZ1V2_A06P19020.2</name>
</gene>
<evidence type="ECO:0000256" key="1">
    <source>
        <dbReference type="SAM" id="Phobius"/>
    </source>
</evidence>
<evidence type="ECO:0000313" key="2">
    <source>
        <dbReference type="EMBL" id="CAG7869662.1"/>
    </source>
</evidence>
<accession>A0A3P5YF36</accession>
<sequence length="178" mass="21009">MGDRPWALDKLHSWHRNILVDSMIINIILVHPHHHLETVIERWRENSFFTVLAGKLNFTVLAGKINFTVLAGKLNFYSFGGKTQFCVLAGKLDFTVLARKSDFVFWRENSVLRFLRKTQFLQFLRENSIFYGFRRKTQFYESNHSVAFTMVLVVRVISFHLLFLSVGFSLYSKIHFRD</sequence>
<protein>
    <submittedName>
        <fullName evidence="2">Uncharacterized protein</fullName>
    </submittedName>
</protein>
<dbReference type="AlphaFoldDB" id="A0A3P5YF36"/>
<dbReference type="InterPro" id="IPR005529">
    <property type="entry name" value="DUF321"/>
</dbReference>
<organism evidence="3">
    <name type="scientific">Brassica campestris</name>
    <name type="common">Field mustard</name>
    <dbReference type="NCBI Taxonomy" id="3711"/>
    <lineage>
        <taxon>Eukaryota</taxon>
        <taxon>Viridiplantae</taxon>
        <taxon>Streptophyta</taxon>
        <taxon>Embryophyta</taxon>
        <taxon>Tracheophyta</taxon>
        <taxon>Spermatophyta</taxon>
        <taxon>Magnoliopsida</taxon>
        <taxon>eudicotyledons</taxon>
        <taxon>Gunneridae</taxon>
        <taxon>Pentapetalae</taxon>
        <taxon>rosids</taxon>
        <taxon>malvids</taxon>
        <taxon>Brassicales</taxon>
        <taxon>Brassicaceae</taxon>
        <taxon>Brassiceae</taxon>
        <taxon>Brassica</taxon>
    </lineage>
</organism>